<evidence type="ECO:0000313" key="2">
    <source>
        <dbReference type="EMBL" id="CAK0839447.1"/>
    </source>
</evidence>
<comment type="caution">
    <text evidence="2">The sequence shown here is derived from an EMBL/GenBank/DDBJ whole genome shotgun (WGS) entry which is preliminary data.</text>
</comment>
<feature type="chain" id="PRO_5046888338" description="Protein kinase domain-containing protein" evidence="1">
    <location>
        <begin position="23"/>
        <end position="87"/>
    </location>
</feature>
<evidence type="ECO:0000313" key="3">
    <source>
        <dbReference type="Proteomes" id="UP001189429"/>
    </source>
</evidence>
<evidence type="ECO:0008006" key="4">
    <source>
        <dbReference type="Google" id="ProtNLM"/>
    </source>
</evidence>
<reference evidence="2" key="1">
    <citation type="submission" date="2023-10" db="EMBL/GenBank/DDBJ databases">
        <authorList>
            <person name="Chen Y."/>
            <person name="Shah S."/>
            <person name="Dougan E. K."/>
            <person name="Thang M."/>
            <person name="Chan C."/>
        </authorList>
    </citation>
    <scope>NUCLEOTIDE SEQUENCE [LARGE SCALE GENOMIC DNA]</scope>
</reference>
<protein>
    <recommendedName>
        <fullName evidence="4">Protein kinase domain-containing protein</fullName>
    </recommendedName>
</protein>
<sequence>MWQTHWSCQHCFIQMLVHRVRSASVMKPDALRQPFALHISGTGEQFAVKVINVQRLKMLGDAEYDNVMVKLQREIDILQQLSNPRSA</sequence>
<feature type="signal peptide" evidence="1">
    <location>
        <begin position="1"/>
        <end position="22"/>
    </location>
</feature>
<dbReference type="Proteomes" id="UP001189429">
    <property type="component" value="Unassembled WGS sequence"/>
</dbReference>
<organism evidence="2 3">
    <name type="scientific">Prorocentrum cordatum</name>
    <dbReference type="NCBI Taxonomy" id="2364126"/>
    <lineage>
        <taxon>Eukaryota</taxon>
        <taxon>Sar</taxon>
        <taxon>Alveolata</taxon>
        <taxon>Dinophyceae</taxon>
        <taxon>Prorocentrales</taxon>
        <taxon>Prorocentraceae</taxon>
        <taxon>Prorocentrum</taxon>
    </lineage>
</organism>
<keyword evidence="3" id="KW-1185">Reference proteome</keyword>
<accession>A0ABN9T4A9</accession>
<gene>
    <name evidence="2" type="ORF">PCOR1329_LOCUS35119</name>
</gene>
<name>A0ABN9T4A9_9DINO</name>
<proteinExistence type="predicted"/>
<evidence type="ECO:0000256" key="1">
    <source>
        <dbReference type="SAM" id="SignalP"/>
    </source>
</evidence>
<keyword evidence="1" id="KW-0732">Signal</keyword>
<dbReference type="Gene3D" id="3.30.200.20">
    <property type="entry name" value="Phosphorylase Kinase, domain 1"/>
    <property type="match status" value="1"/>
</dbReference>
<dbReference type="EMBL" id="CAUYUJ010014294">
    <property type="protein sequence ID" value="CAK0839447.1"/>
    <property type="molecule type" value="Genomic_DNA"/>
</dbReference>